<comment type="caution">
    <text evidence="1">The sequence shown here is derived from an EMBL/GenBank/DDBJ whole genome shotgun (WGS) entry which is preliminary data.</text>
</comment>
<keyword evidence="2" id="KW-1185">Reference proteome</keyword>
<protein>
    <submittedName>
        <fullName evidence="1">Uncharacterized protein</fullName>
    </submittedName>
</protein>
<proteinExistence type="predicted"/>
<gene>
    <name evidence="1" type="ORF">Pint_27744</name>
</gene>
<name>A0ACC0YND4_9ROSI</name>
<dbReference type="Proteomes" id="UP001163603">
    <property type="component" value="Chromosome 5"/>
</dbReference>
<dbReference type="EMBL" id="CM047740">
    <property type="protein sequence ID" value="KAJ0039921.1"/>
    <property type="molecule type" value="Genomic_DNA"/>
</dbReference>
<sequence>MILTQSAKYCDGTTTQGSFFDIMVANEHFIDHIPDNLPLDVNASLLCASINVHNPLRFYELDKPGMHLGVIGLGRPGHVLWLSNLYRL</sequence>
<evidence type="ECO:0000313" key="1">
    <source>
        <dbReference type="EMBL" id="KAJ0039921.1"/>
    </source>
</evidence>
<organism evidence="1 2">
    <name type="scientific">Pistacia integerrima</name>
    <dbReference type="NCBI Taxonomy" id="434235"/>
    <lineage>
        <taxon>Eukaryota</taxon>
        <taxon>Viridiplantae</taxon>
        <taxon>Streptophyta</taxon>
        <taxon>Embryophyta</taxon>
        <taxon>Tracheophyta</taxon>
        <taxon>Spermatophyta</taxon>
        <taxon>Magnoliopsida</taxon>
        <taxon>eudicotyledons</taxon>
        <taxon>Gunneridae</taxon>
        <taxon>Pentapetalae</taxon>
        <taxon>rosids</taxon>
        <taxon>malvids</taxon>
        <taxon>Sapindales</taxon>
        <taxon>Anacardiaceae</taxon>
        <taxon>Pistacia</taxon>
    </lineage>
</organism>
<accession>A0ACC0YND4</accession>
<reference evidence="2" key="1">
    <citation type="journal article" date="2023" name="G3 (Bethesda)">
        <title>Genome assembly and association tests identify interacting loci associated with vigor, precocity, and sex in interspecific pistachio rootstocks.</title>
        <authorList>
            <person name="Palmer W."/>
            <person name="Jacygrad E."/>
            <person name="Sagayaradj S."/>
            <person name="Cavanaugh K."/>
            <person name="Han R."/>
            <person name="Bertier L."/>
            <person name="Beede B."/>
            <person name="Kafkas S."/>
            <person name="Golino D."/>
            <person name="Preece J."/>
            <person name="Michelmore R."/>
        </authorList>
    </citation>
    <scope>NUCLEOTIDE SEQUENCE [LARGE SCALE GENOMIC DNA]</scope>
</reference>
<evidence type="ECO:0000313" key="2">
    <source>
        <dbReference type="Proteomes" id="UP001163603"/>
    </source>
</evidence>